<dbReference type="SUPFAM" id="SSF48179">
    <property type="entry name" value="6-phosphogluconate dehydrogenase C-terminal domain-like"/>
    <property type="match status" value="1"/>
</dbReference>
<organism evidence="2 3">
    <name type="scientific">Handelsmanbacteria sp. (strain RIFCSPLOWO2_12_FULL_64_10)</name>
    <dbReference type="NCBI Taxonomy" id="1817868"/>
    <lineage>
        <taxon>Bacteria</taxon>
        <taxon>Candidatus Handelsmaniibacteriota</taxon>
    </lineage>
</organism>
<dbReference type="Pfam" id="PF02317">
    <property type="entry name" value="Octopine_DH"/>
    <property type="match status" value="1"/>
</dbReference>
<accession>A0A1F6CC95</accession>
<protein>
    <recommendedName>
        <fullName evidence="1">Opine dehydrogenase domain-containing protein</fullName>
    </recommendedName>
</protein>
<dbReference type="Gene3D" id="3.40.50.720">
    <property type="entry name" value="NAD(P)-binding Rossmann-like Domain"/>
    <property type="match status" value="1"/>
</dbReference>
<evidence type="ECO:0000259" key="1">
    <source>
        <dbReference type="Pfam" id="PF02317"/>
    </source>
</evidence>
<evidence type="ECO:0000313" key="2">
    <source>
        <dbReference type="EMBL" id="OGG46818.1"/>
    </source>
</evidence>
<dbReference type="EMBL" id="MFKF01000283">
    <property type="protein sequence ID" value="OGG46818.1"/>
    <property type="molecule type" value="Genomic_DNA"/>
</dbReference>
<feature type="domain" description="Opine dehydrogenase" evidence="1">
    <location>
        <begin position="187"/>
        <end position="330"/>
    </location>
</feature>
<evidence type="ECO:0000313" key="3">
    <source>
        <dbReference type="Proteomes" id="UP000178606"/>
    </source>
</evidence>
<dbReference type="InterPro" id="IPR013328">
    <property type="entry name" value="6PGD_dom2"/>
</dbReference>
<dbReference type="SUPFAM" id="SSF51735">
    <property type="entry name" value="NAD(P)-binding Rossmann-fold domains"/>
    <property type="match status" value="1"/>
</dbReference>
<dbReference type="GO" id="GO:0016491">
    <property type="term" value="F:oxidoreductase activity"/>
    <property type="evidence" value="ECO:0007669"/>
    <property type="project" value="InterPro"/>
</dbReference>
<sequence>MPSPCVTVLGGGNTAFSVAANLTLQGVSVTLCEIAGFESALAPIRQTQEIHLAGVAAKGVAKVHRVTTDLGEALAFSDLALLIVPAYAHRPFAEACAPHLRPGQTVVLMPGTLGALEFARILRERGCSGVTLAETDTAPYVCRKVGPDRAHIWGVVSGLGVGVFPSAQTSRVLDLLSPLFPGCAAYPHVAASGLGAMNPVVHPAGVLLNAGRIEYSRGEFYFYEEGVTPGVVSVIMKVDEERRAVGKALGLDLCPVDEGFHRAGFGPKGDLWATINGSRMLTQLRAPGSLESRWLTEDIPYGLAAWVSVGRQYGVEAPTMRALVDIGSVVMGLDAWAAGRGVQALGIEGMSRERLTAYLKEGK</sequence>
<reference evidence="2 3" key="1">
    <citation type="journal article" date="2016" name="Nat. Commun.">
        <title>Thousands of microbial genomes shed light on interconnected biogeochemical processes in an aquifer system.</title>
        <authorList>
            <person name="Anantharaman K."/>
            <person name="Brown C.T."/>
            <person name="Hug L.A."/>
            <person name="Sharon I."/>
            <person name="Castelle C.J."/>
            <person name="Probst A.J."/>
            <person name="Thomas B.C."/>
            <person name="Singh A."/>
            <person name="Wilkins M.J."/>
            <person name="Karaoz U."/>
            <person name="Brodie E.L."/>
            <person name="Williams K.H."/>
            <person name="Hubbard S.S."/>
            <person name="Banfield J.F."/>
        </authorList>
    </citation>
    <scope>NUCLEOTIDE SEQUENCE [LARGE SCALE GENOMIC DNA]</scope>
    <source>
        <strain evidence="3">RIFCSPLOWO2_12_FULL_64_10</strain>
    </source>
</reference>
<comment type="caution">
    <text evidence="2">The sequence shown here is derived from an EMBL/GenBank/DDBJ whole genome shotgun (WGS) entry which is preliminary data.</text>
</comment>
<dbReference type="PANTHER" id="PTHR38015">
    <property type="entry name" value="BLR6086 PROTEIN"/>
    <property type="match status" value="1"/>
</dbReference>
<name>A0A1F6CC95_HANXR</name>
<dbReference type="Gene3D" id="1.10.1040.10">
    <property type="entry name" value="N-(1-d-carboxylethyl)-l-norvaline Dehydrogenase, domain 2"/>
    <property type="match status" value="1"/>
</dbReference>
<dbReference type="InterPro" id="IPR051729">
    <property type="entry name" value="Opine/Lysopine_DH"/>
</dbReference>
<dbReference type="InterPro" id="IPR003421">
    <property type="entry name" value="Opine_DH"/>
</dbReference>
<dbReference type="PANTHER" id="PTHR38015:SF1">
    <property type="entry name" value="OPINE DEHYDROGENASE DOMAIN-CONTAINING PROTEIN"/>
    <property type="match status" value="1"/>
</dbReference>
<gene>
    <name evidence="2" type="ORF">A3F84_03495</name>
</gene>
<dbReference type="InterPro" id="IPR008927">
    <property type="entry name" value="6-PGluconate_DH-like_C_sf"/>
</dbReference>
<proteinExistence type="predicted"/>
<dbReference type="Proteomes" id="UP000178606">
    <property type="component" value="Unassembled WGS sequence"/>
</dbReference>
<dbReference type="AlphaFoldDB" id="A0A1F6CC95"/>
<dbReference type="InterPro" id="IPR036291">
    <property type="entry name" value="NAD(P)-bd_dom_sf"/>
</dbReference>